<gene>
    <name evidence="1" type="ORF">AK812_SmicGene31244</name>
</gene>
<dbReference type="OrthoDB" id="417564at2759"/>
<dbReference type="Proteomes" id="UP000186817">
    <property type="component" value="Unassembled WGS sequence"/>
</dbReference>
<organism evidence="1 2">
    <name type="scientific">Symbiodinium microadriaticum</name>
    <name type="common">Dinoflagellate</name>
    <name type="synonym">Zooxanthella microadriatica</name>
    <dbReference type="NCBI Taxonomy" id="2951"/>
    <lineage>
        <taxon>Eukaryota</taxon>
        <taxon>Sar</taxon>
        <taxon>Alveolata</taxon>
        <taxon>Dinophyceae</taxon>
        <taxon>Suessiales</taxon>
        <taxon>Symbiodiniaceae</taxon>
        <taxon>Symbiodinium</taxon>
    </lineage>
</organism>
<keyword evidence="2" id="KW-1185">Reference proteome</keyword>
<evidence type="ECO:0000313" key="1">
    <source>
        <dbReference type="EMBL" id="OLP87522.1"/>
    </source>
</evidence>
<accession>A0A1Q9CX66</accession>
<proteinExistence type="predicted"/>
<name>A0A1Q9CX66_SYMMI</name>
<reference evidence="1 2" key="1">
    <citation type="submission" date="2016-02" db="EMBL/GenBank/DDBJ databases">
        <title>Genome analysis of coral dinoflagellate symbionts highlights evolutionary adaptations to a symbiotic lifestyle.</title>
        <authorList>
            <person name="Aranda M."/>
            <person name="Li Y."/>
            <person name="Liew Y.J."/>
            <person name="Baumgarten S."/>
            <person name="Simakov O."/>
            <person name="Wilson M."/>
            <person name="Piel J."/>
            <person name="Ashoor H."/>
            <person name="Bougouffa S."/>
            <person name="Bajic V.B."/>
            <person name="Ryu T."/>
            <person name="Ravasi T."/>
            <person name="Bayer T."/>
            <person name="Micklem G."/>
            <person name="Kim H."/>
            <person name="Bhak J."/>
            <person name="Lajeunesse T.C."/>
            <person name="Voolstra C.R."/>
        </authorList>
    </citation>
    <scope>NUCLEOTIDE SEQUENCE [LARGE SCALE GENOMIC DNA]</scope>
    <source>
        <strain evidence="1 2">CCMP2467</strain>
    </source>
</reference>
<dbReference type="EMBL" id="LSRX01000856">
    <property type="protein sequence ID" value="OLP87522.1"/>
    <property type="molecule type" value="Genomic_DNA"/>
</dbReference>
<sequence>MPGRLGHLALGAAAAGPDNTPTAFLFGGWFRKDPHADLAPEHILKRLHPNIQEEFAHRPRLRRGFEQEMRLGLKRSRALGEPAVQEWRNTVDSSIAELNKVVEEEAPEHLEQLLKHAEQQIEESQQPTPLHIAQRLGLASTVGLHGLAILAPGGCLATSKRRRAGRDFL</sequence>
<protein>
    <submittedName>
        <fullName evidence="1">Uncharacterized protein</fullName>
    </submittedName>
</protein>
<dbReference type="AlphaFoldDB" id="A0A1Q9CX66"/>
<evidence type="ECO:0000313" key="2">
    <source>
        <dbReference type="Proteomes" id="UP000186817"/>
    </source>
</evidence>
<comment type="caution">
    <text evidence="1">The sequence shown here is derived from an EMBL/GenBank/DDBJ whole genome shotgun (WGS) entry which is preliminary data.</text>
</comment>